<keyword evidence="4 6" id="KW-0689">Ribosomal protein</keyword>
<keyword evidence="10" id="KW-1185">Reference proteome</keyword>
<comment type="similarity">
    <text evidence="1 6 7">Belongs to the universal ribosomal protein uL23 family.</text>
</comment>
<dbReference type="InterPro" id="IPR001014">
    <property type="entry name" value="Ribosomal_uL23_CS"/>
</dbReference>
<dbReference type="Gene3D" id="3.30.70.330">
    <property type="match status" value="1"/>
</dbReference>
<dbReference type="AlphaFoldDB" id="A0A0M2NFE4"/>
<dbReference type="EMBL" id="LAYJ01000090">
    <property type="protein sequence ID" value="KKI50898.1"/>
    <property type="molecule type" value="Genomic_DNA"/>
</dbReference>
<dbReference type="PATRIC" id="fig|270498.16.peg.1139"/>
<keyword evidence="3 6" id="KW-0694">RNA-binding</keyword>
<reference evidence="9 10" key="1">
    <citation type="submission" date="2015-04" db="EMBL/GenBank/DDBJ databases">
        <title>Draft genome sequence of bacteremic isolate Catabacter hongkongensis type strain HKU16T.</title>
        <authorList>
            <person name="Lau S.K."/>
            <person name="Teng J.L."/>
            <person name="Huang Y."/>
            <person name="Curreem S.O."/>
            <person name="Tsui S.K."/>
            <person name="Woo P.C."/>
        </authorList>
    </citation>
    <scope>NUCLEOTIDE SEQUENCE [LARGE SCALE GENOMIC DNA]</scope>
    <source>
        <strain evidence="9 10">HKU16</strain>
    </source>
</reference>
<name>A0A0M2NFE4_9FIRM</name>
<dbReference type="InterPro" id="IPR012677">
    <property type="entry name" value="Nucleotide-bd_a/b_plait_sf"/>
</dbReference>
<dbReference type="GO" id="GO:0003735">
    <property type="term" value="F:structural constituent of ribosome"/>
    <property type="evidence" value="ECO:0007669"/>
    <property type="project" value="InterPro"/>
</dbReference>
<keyword evidence="5 6" id="KW-0687">Ribonucleoprotein</keyword>
<evidence type="ECO:0000256" key="4">
    <source>
        <dbReference type="ARBA" id="ARBA00022980"/>
    </source>
</evidence>
<evidence type="ECO:0000256" key="8">
    <source>
        <dbReference type="SAM" id="MobiDB-lite"/>
    </source>
</evidence>
<dbReference type="Proteomes" id="UP000034076">
    <property type="component" value="Unassembled WGS sequence"/>
</dbReference>
<evidence type="ECO:0000256" key="7">
    <source>
        <dbReference type="RuleBase" id="RU003934"/>
    </source>
</evidence>
<comment type="function">
    <text evidence="6">One of the early assembly proteins it binds 23S rRNA. One of the proteins that surrounds the polypeptide exit tunnel on the outside of the ribosome. Forms the main docking site for trigger factor binding to the ribosome.</text>
</comment>
<comment type="subunit">
    <text evidence="6">Part of the 50S ribosomal subunit. Contacts protein L29, and trigger factor when it is bound to the ribosome.</text>
</comment>
<accession>A0A0M2NFE4</accession>
<evidence type="ECO:0000256" key="6">
    <source>
        <dbReference type="HAMAP-Rule" id="MF_01369"/>
    </source>
</evidence>
<comment type="caution">
    <text evidence="9">The sequence shown here is derived from an EMBL/GenBank/DDBJ whole genome shotgun (WGS) entry which is preliminary data.</text>
</comment>
<evidence type="ECO:0000256" key="3">
    <source>
        <dbReference type="ARBA" id="ARBA00022884"/>
    </source>
</evidence>
<feature type="compositionally biased region" description="Basic and acidic residues" evidence="8">
    <location>
        <begin position="67"/>
        <end position="77"/>
    </location>
</feature>
<sequence length="98" mass="11292">MKDIHDIIIKPILSEKSYDLIPKKTYTFLVEKGANKTQIKAAVEEIFEVKVKAVTTSRKEGKLKRQGRTEGRRPETKKAYVTLTEESKTIEFFESMAQ</sequence>
<feature type="region of interest" description="Disordered" evidence="8">
    <location>
        <begin position="58"/>
        <end position="77"/>
    </location>
</feature>
<dbReference type="GO" id="GO:0006412">
    <property type="term" value="P:translation"/>
    <property type="evidence" value="ECO:0007669"/>
    <property type="project" value="UniProtKB-UniRule"/>
</dbReference>
<dbReference type="STRING" id="270498.CHK_1622"/>
<keyword evidence="2 6" id="KW-0699">rRNA-binding</keyword>
<dbReference type="NCBIfam" id="NF004363">
    <property type="entry name" value="PRK05738.2-4"/>
    <property type="match status" value="1"/>
</dbReference>
<dbReference type="InterPro" id="IPR013025">
    <property type="entry name" value="Ribosomal_uL23-like"/>
</dbReference>
<proteinExistence type="inferred from homology"/>
<dbReference type="SUPFAM" id="SSF54189">
    <property type="entry name" value="Ribosomal proteins S24e, L23 and L15e"/>
    <property type="match status" value="1"/>
</dbReference>
<dbReference type="HAMAP" id="MF_01369_B">
    <property type="entry name" value="Ribosomal_uL23_B"/>
    <property type="match status" value="1"/>
</dbReference>
<dbReference type="RefSeq" id="WP_046443497.1">
    <property type="nucleotide sequence ID" value="NZ_CAUERS010000052.1"/>
</dbReference>
<gene>
    <name evidence="6" type="primary">rplW</name>
    <name evidence="9" type="ORF">CHK_1622</name>
</gene>
<dbReference type="InterPro" id="IPR012678">
    <property type="entry name" value="Ribosomal_uL23/eL15/eS24_sf"/>
</dbReference>
<dbReference type="PROSITE" id="PS00050">
    <property type="entry name" value="RIBOSOMAL_L23"/>
    <property type="match status" value="1"/>
</dbReference>
<evidence type="ECO:0000256" key="1">
    <source>
        <dbReference type="ARBA" id="ARBA00006700"/>
    </source>
</evidence>
<dbReference type="GO" id="GO:0019843">
    <property type="term" value="F:rRNA binding"/>
    <property type="evidence" value="ECO:0007669"/>
    <property type="project" value="UniProtKB-UniRule"/>
</dbReference>
<dbReference type="GO" id="GO:1990904">
    <property type="term" value="C:ribonucleoprotein complex"/>
    <property type="evidence" value="ECO:0007669"/>
    <property type="project" value="UniProtKB-KW"/>
</dbReference>
<organism evidence="9 10">
    <name type="scientific">Christensenella hongkongensis</name>
    <dbReference type="NCBI Taxonomy" id="270498"/>
    <lineage>
        <taxon>Bacteria</taxon>
        <taxon>Bacillati</taxon>
        <taxon>Bacillota</taxon>
        <taxon>Clostridia</taxon>
        <taxon>Christensenellales</taxon>
        <taxon>Christensenellaceae</taxon>
        <taxon>Christensenella</taxon>
    </lineage>
</organism>
<evidence type="ECO:0000313" key="9">
    <source>
        <dbReference type="EMBL" id="KKI50898.1"/>
    </source>
</evidence>
<dbReference type="GO" id="GO:0005840">
    <property type="term" value="C:ribosome"/>
    <property type="evidence" value="ECO:0007669"/>
    <property type="project" value="UniProtKB-KW"/>
</dbReference>
<dbReference type="PANTHER" id="PTHR11620">
    <property type="entry name" value="60S RIBOSOMAL PROTEIN L23A"/>
    <property type="match status" value="1"/>
</dbReference>
<dbReference type="Pfam" id="PF00276">
    <property type="entry name" value="Ribosomal_L23"/>
    <property type="match status" value="1"/>
</dbReference>
<evidence type="ECO:0000256" key="2">
    <source>
        <dbReference type="ARBA" id="ARBA00022730"/>
    </source>
</evidence>
<dbReference type="OrthoDB" id="9793353at2"/>
<evidence type="ECO:0000313" key="10">
    <source>
        <dbReference type="Proteomes" id="UP000034076"/>
    </source>
</evidence>
<evidence type="ECO:0000256" key="5">
    <source>
        <dbReference type="ARBA" id="ARBA00023274"/>
    </source>
</evidence>
<protein>
    <recommendedName>
        <fullName evidence="6">Large ribosomal subunit protein uL23</fullName>
    </recommendedName>
</protein>
<dbReference type="FunFam" id="3.30.70.330:FF:000001">
    <property type="entry name" value="50S ribosomal protein L23"/>
    <property type="match status" value="1"/>
</dbReference>